<dbReference type="InterPro" id="IPR036890">
    <property type="entry name" value="HATPase_C_sf"/>
</dbReference>
<dbReference type="AlphaFoldDB" id="A0A1G9C4P2"/>
<name>A0A1G9C4P2_ANEMI</name>
<protein>
    <submittedName>
        <fullName evidence="1">Histidine kinase-, DNA gyrase B-, and HSP90-like ATPase</fullName>
    </submittedName>
</protein>
<organism evidence="1 2">
    <name type="scientific">Aneurinibacillus migulanus</name>
    <name type="common">Bacillus migulanus</name>
    <dbReference type="NCBI Taxonomy" id="47500"/>
    <lineage>
        <taxon>Bacteria</taxon>
        <taxon>Bacillati</taxon>
        <taxon>Bacillota</taxon>
        <taxon>Bacilli</taxon>
        <taxon>Bacillales</taxon>
        <taxon>Paenibacillaceae</taxon>
        <taxon>Aneurinibacillus group</taxon>
        <taxon>Aneurinibacillus</taxon>
    </lineage>
</organism>
<dbReference type="EMBL" id="FNED01000058">
    <property type="protein sequence ID" value="SDK46657.1"/>
    <property type="molecule type" value="Genomic_DNA"/>
</dbReference>
<reference evidence="1 2" key="1">
    <citation type="submission" date="2016-10" db="EMBL/GenBank/DDBJ databases">
        <authorList>
            <person name="de Groot N.N."/>
        </authorList>
    </citation>
    <scope>NUCLEOTIDE SEQUENCE [LARGE SCALE GENOMIC DNA]</scope>
    <source>
        <strain evidence="1 2">DSM 2895</strain>
    </source>
</reference>
<keyword evidence="1" id="KW-0418">Kinase</keyword>
<gene>
    <name evidence="1" type="ORF">SAMN04487909_1581</name>
</gene>
<dbReference type="Pfam" id="PF13589">
    <property type="entry name" value="HATPase_c_3"/>
    <property type="match status" value="1"/>
</dbReference>
<dbReference type="GO" id="GO:0016301">
    <property type="term" value="F:kinase activity"/>
    <property type="evidence" value="ECO:0007669"/>
    <property type="project" value="UniProtKB-KW"/>
</dbReference>
<dbReference type="Proteomes" id="UP000182836">
    <property type="component" value="Unassembled WGS sequence"/>
</dbReference>
<accession>A0A1G9C4P2</accession>
<dbReference type="RefSeq" id="WP_139189277.1">
    <property type="nucleotide sequence ID" value="NZ_CCMI01000104.1"/>
</dbReference>
<dbReference type="Gene3D" id="3.30.565.10">
    <property type="entry name" value="Histidine kinase-like ATPase, C-terminal domain"/>
    <property type="match status" value="1"/>
</dbReference>
<proteinExistence type="predicted"/>
<dbReference type="OrthoDB" id="9816482at2"/>
<evidence type="ECO:0000313" key="1">
    <source>
        <dbReference type="EMBL" id="SDK46657.1"/>
    </source>
</evidence>
<evidence type="ECO:0000313" key="2">
    <source>
        <dbReference type="Proteomes" id="UP000182836"/>
    </source>
</evidence>
<dbReference type="SUPFAM" id="SSF55874">
    <property type="entry name" value="ATPase domain of HSP90 chaperone/DNA topoisomerase II/histidine kinase"/>
    <property type="match status" value="1"/>
</dbReference>
<keyword evidence="1" id="KW-0808">Transferase</keyword>
<sequence length="71" mass="8205">MMEKKMETVNFDVHASLLFQLGEQLIADEITAVSELVKNSYDADARFVKIEVDPDYIKNWTLVKNLSKNEQ</sequence>